<evidence type="ECO:0000313" key="3">
    <source>
        <dbReference type="Proteomes" id="UP000198323"/>
    </source>
</evidence>
<dbReference type="GO" id="GO:0005634">
    <property type="term" value="C:nucleus"/>
    <property type="evidence" value="ECO:0007669"/>
    <property type="project" value="TreeGrafter"/>
</dbReference>
<accession>A0A226NAK6</accession>
<protein>
    <submittedName>
        <fullName evidence="2">Uncharacterized protein</fullName>
    </submittedName>
</protein>
<feature type="signal peptide" evidence="1">
    <location>
        <begin position="1"/>
        <end position="19"/>
    </location>
</feature>
<keyword evidence="3" id="KW-1185">Reference proteome</keyword>
<organism evidence="2 3">
    <name type="scientific">Callipepla squamata</name>
    <name type="common">Scaled quail</name>
    <dbReference type="NCBI Taxonomy" id="9009"/>
    <lineage>
        <taxon>Eukaryota</taxon>
        <taxon>Metazoa</taxon>
        <taxon>Chordata</taxon>
        <taxon>Craniata</taxon>
        <taxon>Vertebrata</taxon>
        <taxon>Euteleostomi</taxon>
        <taxon>Archelosauria</taxon>
        <taxon>Archosauria</taxon>
        <taxon>Dinosauria</taxon>
        <taxon>Saurischia</taxon>
        <taxon>Theropoda</taxon>
        <taxon>Coelurosauria</taxon>
        <taxon>Aves</taxon>
        <taxon>Neognathae</taxon>
        <taxon>Galloanserae</taxon>
        <taxon>Galliformes</taxon>
        <taxon>Odontophoridae</taxon>
        <taxon>Callipepla</taxon>
    </lineage>
</organism>
<dbReference type="PANTHER" id="PTHR14694:SF1">
    <property type="entry name" value="CALCIUM-RESPONSIVE TRANSCRIPTION FACTOR"/>
    <property type="match status" value="1"/>
</dbReference>
<dbReference type="GO" id="GO:0000978">
    <property type="term" value="F:RNA polymerase II cis-regulatory region sequence-specific DNA binding"/>
    <property type="evidence" value="ECO:0007669"/>
    <property type="project" value="TreeGrafter"/>
</dbReference>
<dbReference type="OrthoDB" id="2668416at2759"/>
<keyword evidence="1" id="KW-0732">Signal</keyword>
<dbReference type="AlphaFoldDB" id="A0A226NAK6"/>
<dbReference type="STRING" id="9009.A0A226NAK6"/>
<dbReference type="PANTHER" id="PTHR14694">
    <property type="entry name" value="CALCIUM-RESPONSIVE TRANSCRIPTION FACTOR"/>
    <property type="match status" value="1"/>
</dbReference>
<feature type="chain" id="PRO_5012691735" evidence="1">
    <location>
        <begin position="20"/>
        <end position="96"/>
    </location>
</feature>
<dbReference type="Proteomes" id="UP000198323">
    <property type="component" value="Unassembled WGS sequence"/>
</dbReference>
<reference evidence="2 3" key="1">
    <citation type="submission" date="2016-07" db="EMBL/GenBank/DDBJ databases">
        <title>Disparate Historic Effective Population Sizes Predicted by Modern Levels of Genome Diversity for the Scaled Quail (Callipepla squamata) and the Northern Bobwhite (Colinus virginianus): Inferences from First and Second Generation Draft Genome Assemblies for Sympatric New World Quail.</title>
        <authorList>
            <person name="Oldeschulte D.L."/>
            <person name="Halley Y.A."/>
            <person name="Bhattarai E.K."/>
            <person name="Brashear W.A."/>
            <person name="Hill J."/>
            <person name="Metz R.P."/>
            <person name="Johnson C.D."/>
            <person name="Rollins D."/>
            <person name="Peterson M.J."/>
            <person name="Bickhart D.M."/>
            <person name="Decker J.E."/>
            <person name="Seabury C.M."/>
        </authorList>
    </citation>
    <scope>NUCLEOTIDE SEQUENCE [LARGE SCALE GENOMIC DNA]</scope>
    <source>
        <strain evidence="2 3">Texas</strain>
        <tissue evidence="2">Leg muscle</tissue>
    </source>
</reference>
<dbReference type="GO" id="GO:0000981">
    <property type="term" value="F:DNA-binding transcription factor activity, RNA polymerase II-specific"/>
    <property type="evidence" value="ECO:0007669"/>
    <property type="project" value="TreeGrafter"/>
</dbReference>
<dbReference type="EMBL" id="MCFN01000125">
    <property type="protein sequence ID" value="OXB64290.1"/>
    <property type="molecule type" value="Genomic_DNA"/>
</dbReference>
<name>A0A226NAK6_CALSU</name>
<proteinExistence type="predicted"/>
<gene>
    <name evidence="2" type="ORF">ASZ78_005942</name>
</gene>
<sequence length="96" mass="10035">MHLSYFCVIAVQMIVASQSENGQVLHVIPSAQPGMAQVIIPQGHLLDVTSTQDASEEKCSDGSLQTVTVAAIADSASGYILHPQASLTVSKKSAAR</sequence>
<comment type="caution">
    <text evidence="2">The sequence shown here is derived from an EMBL/GenBank/DDBJ whole genome shotgun (WGS) entry which is preliminary data.</text>
</comment>
<dbReference type="InterPro" id="IPR029309">
    <property type="entry name" value="CaRF"/>
</dbReference>
<evidence type="ECO:0000313" key="2">
    <source>
        <dbReference type="EMBL" id="OXB64290.1"/>
    </source>
</evidence>
<evidence type="ECO:0000256" key="1">
    <source>
        <dbReference type="SAM" id="SignalP"/>
    </source>
</evidence>